<sequence length="73" mass="8378">MAFDTPTRRPASSRVIPERARNFRIIAPSWRRRVVILGGMTATFLLCGRLLRMINQAMNGLSWRFADSPGRFL</sequence>
<keyword evidence="1" id="KW-0812">Transmembrane</keyword>
<feature type="transmembrane region" description="Helical" evidence="1">
    <location>
        <begin position="34"/>
        <end position="54"/>
    </location>
</feature>
<proteinExistence type="predicted"/>
<evidence type="ECO:0000313" key="2">
    <source>
        <dbReference type="EMBL" id="MFD1833153.1"/>
    </source>
</evidence>
<organism evidence="2 3">
    <name type="scientific">Streptomyces desertarenae</name>
    <dbReference type="NCBI Taxonomy" id="2666184"/>
    <lineage>
        <taxon>Bacteria</taxon>
        <taxon>Bacillati</taxon>
        <taxon>Actinomycetota</taxon>
        <taxon>Actinomycetes</taxon>
        <taxon>Kitasatosporales</taxon>
        <taxon>Streptomycetaceae</taxon>
        <taxon>Streptomyces</taxon>
    </lineage>
</organism>
<dbReference type="Proteomes" id="UP001597365">
    <property type="component" value="Unassembled WGS sequence"/>
</dbReference>
<dbReference type="EMBL" id="JBHUFU010000026">
    <property type="protein sequence ID" value="MFD1833153.1"/>
    <property type="molecule type" value="Genomic_DNA"/>
</dbReference>
<accession>A0ABW4PS17</accession>
<dbReference type="RefSeq" id="WP_380904791.1">
    <property type="nucleotide sequence ID" value="NZ_JBHUFU010000026.1"/>
</dbReference>
<reference evidence="3" key="1">
    <citation type="journal article" date="2019" name="Int. J. Syst. Evol. Microbiol.">
        <title>The Global Catalogue of Microorganisms (GCM) 10K type strain sequencing project: providing services to taxonomists for standard genome sequencing and annotation.</title>
        <authorList>
            <consortium name="The Broad Institute Genomics Platform"/>
            <consortium name="The Broad Institute Genome Sequencing Center for Infectious Disease"/>
            <person name="Wu L."/>
            <person name="Ma J."/>
        </authorList>
    </citation>
    <scope>NUCLEOTIDE SEQUENCE [LARGE SCALE GENOMIC DNA]</scope>
    <source>
        <strain evidence="3">CGMCC 4.7455</strain>
    </source>
</reference>
<evidence type="ECO:0000313" key="3">
    <source>
        <dbReference type="Proteomes" id="UP001597365"/>
    </source>
</evidence>
<keyword evidence="3" id="KW-1185">Reference proteome</keyword>
<name>A0ABW4PS17_9ACTN</name>
<evidence type="ECO:0000256" key="1">
    <source>
        <dbReference type="SAM" id="Phobius"/>
    </source>
</evidence>
<keyword evidence="1" id="KW-0472">Membrane</keyword>
<keyword evidence="1" id="KW-1133">Transmembrane helix</keyword>
<protein>
    <submittedName>
        <fullName evidence="2">Uncharacterized protein</fullName>
    </submittedName>
</protein>
<comment type="caution">
    <text evidence="2">The sequence shown here is derived from an EMBL/GenBank/DDBJ whole genome shotgun (WGS) entry which is preliminary data.</text>
</comment>
<gene>
    <name evidence="2" type="ORF">ACFSJS_26415</name>
</gene>